<evidence type="ECO:0000313" key="2">
    <source>
        <dbReference type="Proteomes" id="UP001494588"/>
    </source>
</evidence>
<evidence type="ECO:0000313" key="1">
    <source>
        <dbReference type="EMBL" id="MEM5291451.1"/>
    </source>
</evidence>
<name>A0ABU9QPN4_9BURK</name>
<reference evidence="1 2" key="1">
    <citation type="submission" date="2024-01" db="EMBL/GenBank/DDBJ databases">
        <title>The diversity of rhizobia nodulating Mimosa spp. in eleven states of Brazil covering several biomes is determined by host plant, location, and edaphic factors.</title>
        <authorList>
            <person name="Rouws L."/>
            <person name="Barauna A."/>
            <person name="Beukes C."/>
            <person name="De Faria S.M."/>
            <person name="Gross E."/>
            <person name="Dos Reis Junior F.B."/>
            <person name="Simon M."/>
            <person name="Maluk M."/>
            <person name="Odee D.W."/>
            <person name="Kenicer G."/>
            <person name="Young J.P.W."/>
            <person name="Reis V.M."/>
            <person name="Zilli J."/>
            <person name="James E.K."/>
        </authorList>
    </citation>
    <scope>NUCLEOTIDE SEQUENCE [LARGE SCALE GENOMIC DNA]</scope>
    <source>
        <strain evidence="1 2">JPY77</strain>
    </source>
</reference>
<keyword evidence="2" id="KW-1185">Reference proteome</keyword>
<proteinExistence type="predicted"/>
<gene>
    <name evidence="1" type="ORF">V4C55_37600</name>
</gene>
<organism evidence="1 2">
    <name type="scientific">Paraburkholderia sabiae</name>
    <dbReference type="NCBI Taxonomy" id="273251"/>
    <lineage>
        <taxon>Bacteria</taxon>
        <taxon>Pseudomonadati</taxon>
        <taxon>Pseudomonadota</taxon>
        <taxon>Betaproteobacteria</taxon>
        <taxon>Burkholderiales</taxon>
        <taxon>Burkholderiaceae</taxon>
        <taxon>Paraburkholderia</taxon>
    </lineage>
</organism>
<dbReference type="EMBL" id="JAZHGC010000051">
    <property type="protein sequence ID" value="MEM5291451.1"/>
    <property type="molecule type" value="Genomic_DNA"/>
</dbReference>
<dbReference type="RefSeq" id="WP_201660913.1">
    <property type="nucleotide sequence ID" value="NZ_CAJHCS010000043.1"/>
</dbReference>
<accession>A0ABU9QPN4</accession>
<sequence>MPLPNGVDPAGVIHPVCPSAGWMGNRGLLHDSDAHIVRAWRLKAWITCRLSYKGWSRQPLMKPGRYTELFFLDEATALSAGHRACAMCRRSDYLAFKSQWLTANGFETNMLADELDGRLHEERTHRGASDAWRQPLAGLPAGVIVLSNDVASLWDGTALRPWSNTGYGNKRVPDDLLMTVNLLTPPSIVDTIRHGYSVQLHASATNS</sequence>
<dbReference type="Proteomes" id="UP001494588">
    <property type="component" value="Unassembled WGS sequence"/>
</dbReference>
<comment type="caution">
    <text evidence="1">The sequence shown here is derived from an EMBL/GenBank/DDBJ whole genome shotgun (WGS) entry which is preliminary data.</text>
</comment>
<protein>
    <submittedName>
        <fullName evidence="1">Uncharacterized protein</fullName>
    </submittedName>
</protein>